<dbReference type="GO" id="GO:0008270">
    <property type="term" value="F:zinc ion binding"/>
    <property type="evidence" value="ECO:0007669"/>
    <property type="project" value="UniProtKB-KW"/>
</dbReference>
<feature type="domain" description="B box-type" evidence="3">
    <location>
        <begin position="1"/>
        <end position="39"/>
    </location>
</feature>
<evidence type="ECO:0000313" key="5">
    <source>
        <dbReference type="Proteomes" id="UP000001396"/>
    </source>
</evidence>
<keyword evidence="1" id="KW-0863">Zinc-finger</keyword>
<feature type="region of interest" description="Disordered" evidence="2">
    <location>
        <begin position="57"/>
        <end position="86"/>
    </location>
</feature>
<comment type="caution">
    <text evidence="4">The sequence shown here is derived from an EMBL/GenBank/DDBJ whole genome shotgun (WGS) entry which is preliminary data.</text>
</comment>
<dbReference type="RefSeq" id="XP_020431023.1">
    <property type="nucleotide sequence ID" value="XM_020579184.1"/>
</dbReference>
<gene>
    <name evidence="4" type="ORF">PPL_08367</name>
</gene>
<keyword evidence="1" id="KW-0479">Metal-binding</keyword>
<dbReference type="SUPFAM" id="SSF82171">
    <property type="entry name" value="DPP6 N-terminal domain-like"/>
    <property type="match status" value="1"/>
</dbReference>
<dbReference type="SUPFAM" id="SSF57845">
    <property type="entry name" value="B-box zinc-binding domain"/>
    <property type="match status" value="1"/>
</dbReference>
<sequence length="638" mass="75860">MKQCVIHKEKLDILCSDCNVVICYRCQLSKHKQHYTLHTDEIKQSILDIDYSVSTNNDKIDSENEKKNNNISKDKNNDSTDKDKDNSNIIQKRIEWLWNKSKESVNHIQKLSEIENEISDHFKQYYEMLMKEENKLKQPIIDELDQTKQQLDQIIKEIQSLNNIIQSITPTLKPDPKSNDIDKLDDNNNNSNEYDILSDSTINYSLPILIESIKQSTTLEQFIHNNSNTIFNIKQQNNNEIIEYLNNNNEINKNKRHKNNNNIKTNNNDNSILEIIRHHFDQYKIDIRHILNKNDDYISVTKSQKNQSYFNGIRHFIKESLQVNFNNSKETRYIITKDKDNVISLYNCDFTTGNQMELMENESKQLMKWVKQMEKYQDTISVFFASSNTTIYLFTREISKFIAYSINDNTFREGSFCKHDEFDFIYRVSTFASGMYLYFYGIDRGRDDQTTIIRFNTFLEEFEQFQHDNTFSRRTIPIAMFELATDDSENYLYTIYYDSFNREMVLVEYQMFSTVIENTYDIPIATVPTFVSYCYDGESNVYLYYGDAKSDYFIQINLYKMEDDPEELKTIKGRAKVTEAIENQVLVLTPMIYEYVENDEKLYLFTNERNYVYSINNNQWKQSHLKTSNVRMITDLMS</sequence>
<evidence type="ECO:0000256" key="1">
    <source>
        <dbReference type="PROSITE-ProRule" id="PRU00024"/>
    </source>
</evidence>
<dbReference type="Pfam" id="PF00643">
    <property type="entry name" value="zf-B_box"/>
    <property type="match status" value="1"/>
</dbReference>
<keyword evidence="1" id="KW-0862">Zinc</keyword>
<dbReference type="Gene3D" id="3.30.160.60">
    <property type="entry name" value="Classic Zinc Finger"/>
    <property type="match status" value="1"/>
</dbReference>
<evidence type="ECO:0000256" key="2">
    <source>
        <dbReference type="SAM" id="MobiDB-lite"/>
    </source>
</evidence>
<dbReference type="InParanoid" id="D3BHZ9"/>
<evidence type="ECO:0000313" key="4">
    <source>
        <dbReference type="EMBL" id="EFA78899.1"/>
    </source>
</evidence>
<evidence type="ECO:0000259" key="3">
    <source>
        <dbReference type="PROSITE" id="PS50119"/>
    </source>
</evidence>
<protein>
    <recommendedName>
        <fullName evidence="3">B box-type domain-containing protein</fullName>
    </recommendedName>
</protein>
<organism evidence="4 5">
    <name type="scientific">Heterostelium pallidum (strain ATCC 26659 / Pp 5 / PN500)</name>
    <name type="common">Cellular slime mold</name>
    <name type="synonym">Polysphondylium pallidum</name>
    <dbReference type="NCBI Taxonomy" id="670386"/>
    <lineage>
        <taxon>Eukaryota</taxon>
        <taxon>Amoebozoa</taxon>
        <taxon>Evosea</taxon>
        <taxon>Eumycetozoa</taxon>
        <taxon>Dictyostelia</taxon>
        <taxon>Acytosteliales</taxon>
        <taxon>Acytosteliaceae</taxon>
        <taxon>Heterostelium</taxon>
    </lineage>
</organism>
<accession>D3BHZ9</accession>
<dbReference type="STRING" id="670386.D3BHZ9"/>
<reference evidence="4 5" key="1">
    <citation type="journal article" date="2011" name="Genome Res.">
        <title>Phylogeny-wide analysis of social amoeba genomes highlights ancient origins for complex intercellular communication.</title>
        <authorList>
            <person name="Heidel A.J."/>
            <person name="Lawal H.M."/>
            <person name="Felder M."/>
            <person name="Schilde C."/>
            <person name="Helps N.R."/>
            <person name="Tunggal B."/>
            <person name="Rivero F."/>
            <person name="John U."/>
            <person name="Schleicher M."/>
            <person name="Eichinger L."/>
            <person name="Platzer M."/>
            <person name="Noegel A.A."/>
            <person name="Schaap P."/>
            <person name="Gloeckner G."/>
        </authorList>
    </citation>
    <scope>NUCLEOTIDE SEQUENCE [LARGE SCALE GENOMIC DNA]</scope>
    <source>
        <strain evidence="5">ATCC 26659 / Pp 5 / PN500</strain>
    </source>
</reference>
<name>D3BHZ9_HETP5</name>
<dbReference type="Proteomes" id="UP000001396">
    <property type="component" value="Unassembled WGS sequence"/>
</dbReference>
<dbReference type="EMBL" id="ADBJ01000037">
    <property type="protein sequence ID" value="EFA78899.1"/>
    <property type="molecule type" value="Genomic_DNA"/>
</dbReference>
<feature type="compositionally biased region" description="Basic and acidic residues" evidence="2">
    <location>
        <begin position="58"/>
        <end position="86"/>
    </location>
</feature>
<dbReference type="PROSITE" id="PS50119">
    <property type="entry name" value="ZF_BBOX"/>
    <property type="match status" value="1"/>
</dbReference>
<dbReference type="GeneID" id="31363847"/>
<proteinExistence type="predicted"/>
<keyword evidence="5" id="KW-1185">Reference proteome</keyword>
<dbReference type="AlphaFoldDB" id="D3BHZ9"/>
<dbReference type="InterPro" id="IPR000315">
    <property type="entry name" value="Znf_B-box"/>
</dbReference>